<evidence type="ECO:0000313" key="2">
    <source>
        <dbReference type="EMBL" id="VVM89572.1"/>
    </source>
</evidence>
<sequence>MTSPHATSLTQTAALIPRLRALLTTGCMAGVDYECDGSALLCNLAHPVETEGAGDQGNGKVAGGALAGAGAQNHQYPSTGWIISQRLLAVRPALASDAELLCSLLAQQSEVRDAWLAIAAARCKEAGQMAAQSAAVTAAQGNAPLVELVSGLGPAAAWVEATLESARLTASPYAALERDLLGVSFEQAAATPALVRILAVAAQLAAFADALPPLPKVDACGIHAQQNWVLGRLLALPVVLDLADQKPAIDAHVILQGGLVPAIPEGQTTMNWVLAQPWALLLAMLVFAQDAWRAENRGGLLLELPAGQNAFAPAEIAVTVIGTEGDEVRCGTLADLLLGMLARLGVACFPQQPSASELNAQLSPLVGLLLKHAVWRYQDGASSQLGQFQIHPLLSDQCYSLPASRVFNRTGKLLWQAARLAAEALYQDYKKVYQHRSVREPEAAYVVQGEPTA</sequence>
<evidence type="ECO:0000313" key="1">
    <source>
        <dbReference type="EMBL" id="CAK9888606.1"/>
    </source>
</evidence>
<accession>A0A5E6TAL6</accession>
<evidence type="ECO:0000313" key="3">
    <source>
        <dbReference type="Proteomes" id="UP000326595"/>
    </source>
</evidence>
<gene>
    <name evidence="1" type="ORF">PS652_01435</name>
    <name evidence="2" type="ORF">PS652_02713</name>
</gene>
<reference evidence="2" key="1">
    <citation type="submission" date="2019-09" db="EMBL/GenBank/DDBJ databases">
        <authorList>
            <person name="Chandra G."/>
            <person name="Truman W A."/>
        </authorList>
    </citation>
    <scope>NUCLEOTIDE SEQUENCE [LARGE SCALE GENOMIC DNA]</scope>
    <source>
        <strain evidence="2">PS652</strain>
    </source>
</reference>
<organism evidence="2">
    <name type="scientific">Pseudomonas fluorescens</name>
    <dbReference type="NCBI Taxonomy" id="294"/>
    <lineage>
        <taxon>Bacteria</taxon>
        <taxon>Pseudomonadati</taxon>
        <taxon>Pseudomonadota</taxon>
        <taxon>Gammaproteobacteria</taxon>
        <taxon>Pseudomonadales</taxon>
        <taxon>Pseudomonadaceae</taxon>
        <taxon>Pseudomonas</taxon>
    </lineage>
</organism>
<dbReference type="EMBL" id="CABVHG010000014">
    <property type="protein sequence ID" value="VVM89572.1"/>
    <property type="molecule type" value="Genomic_DNA"/>
</dbReference>
<protein>
    <submittedName>
        <fullName evidence="2">Uncharacterized protein</fullName>
    </submittedName>
</protein>
<proteinExistence type="predicted"/>
<dbReference type="AlphaFoldDB" id="A0A5E6TAL6"/>
<name>A0A5E6TAL6_PSEFL</name>
<dbReference type="EMBL" id="OZ024668">
    <property type="protein sequence ID" value="CAK9888606.1"/>
    <property type="molecule type" value="Genomic_DNA"/>
</dbReference>
<reference evidence="1 3" key="2">
    <citation type="submission" date="2024-03" db="EMBL/GenBank/DDBJ databases">
        <authorList>
            <person name="Alaster D. Moffat"/>
            <person name="Govind Chandra"/>
            <person name="Andrew W. Truman"/>
        </authorList>
    </citation>
    <scope>NUCLEOTIDE SEQUENCE [LARGE SCALE GENOMIC DNA]</scope>
    <source>
        <strain evidence="1">PS652</strain>
    </source>
</reference>
<dbReference type="Proteomes" id="UP000326595">
    <property type="component" value="Chromosome"/>
</dbReference>